<dbReference type="EMBL" id="CABFMQ020000089">
    <property type="protein sequence ID" value="VTZ51163.1"/>
    <property type="molecule type" value="Genomic_DNA"/>
</dbReference>
<accession>A0A8B6M805</accession>
<dbReference type="GO" id="GO:0003700">
    <property type="term" value="F:DNA-binding transcription factor activity"/>
    <property type="evidence" value="ECO:0007669"/>
    <property type="project" value="InterPro"/>
</dbReference>
<protein>
    <submittedName>
        <fullName evidence="5">Transcriptional regulator, GntR family</fullName>
    </submittedName>
</protein>
<dbReference type="PANTHER" id="PTHR43537:SF20">
    <property type="entry name" value="HTH-TYPE TRANSCRIPTIONAL REPRESSOR GLAR"/>
    <property type="match status" value="1"/>
</dbReference>
<dbReference type="InterPro" id="IPR000524">
    <property type="entry name" value="Tscrpt_reg_HTH_GntR"/>
</dbReference>
<dbReference type="Pfam" id="PF00392">
    <property type="entry name" value="GntR"/>
    <property type="match status" value="1"/>
</dbReference>
<keyword evidence="6" id="KW-1185">Reference proteome</keyword>
<dbReference type="SMART" id="SM00345">
    <property type="entry name" value="HTH_GNTR"/>
    <property type="match status" value="1"/>
</dbReference>
<sequence>MFFPLIDLDKQEKSLTQVEQVINRLRADIISGRLLPAAKLSITTLAEESGVSLGAVREALASLAAEDLVVAEPQRGYRVSPVSSQSLSDLAQARIEIESLCLTEAIKHGDLQWESACIAALDQLRKVDSVVVGDCHELADAKSRAHAKFHYALASGCNNQWLLRMQRALYQQSERYRRLTVPLVGRGRDVDGEHKALLQAMLDRDPDRARKLLTQHLLTTARDLLTSPLLTQDMRSGGPT</sequence>
<dbReference type="PANTHER" id="PTHR43537">
    <property type="entry name" value="TRANSCRIPTIONAL REGULATOR, GNTR FAMILY"/>
    <property type="match status" value="1"/>
</dbReference>
<dbReference type="PROSITE" id="PS50949">
    <property type="entry name" value="HTH_GNTR"/>
    <property type="match status" value="1"/>
</dbReference>
<evidence type="ECO:0000313" key="5">
    <source>
        <dbReference type="EMBL" id="VTZ51163.1"/>
    </source>
</evidence>
<dbReference type="Gene3D" id="1.10.10.10">
    <property type="entry name" value="Winged helix-like DNA-binding domain superfamily/Winged helix DNA-binding domain"/>
    <property type="match status" value="1"/>
</dbReference>
<keyword evidence="1" id="KW-0805">Transcription regulation</keyword>
<evidence type="ECO:0000256" key="3">
    <source>
        <dbReference type="ARBA" id="ARBA00023163"/>
    </source>
</evidence>
<dbReference type="Proteomes" id="UP000485880">
    <property type="component" value="Unassembled WGS sequence"/>
</dbReference>
<dbReference type="InterPro" id="IPR008920">
    <property type="entry name" value="TF_FadR/GntR_C"/>
</dbReference>
<gene>
    <name evidence="5" type="ORF">MPC4_310038</name>
</gene>
<evidence type="ECO:0000256" key="2">
    <source>
        <dbReference type="ARBA" id="ARBA00023125"/>
    </source>
</evidence>
<dbReference type="GO" id="GO:0003677">
    <property type="term" value="F:DNA binding"/>
    <property type="evidence" value="ECO:0007669"/>
    <property type="project" value="UniProtKB-KW"/>
</dbReference>
<dbReference type="InterPro" id="IPR036388">
    <property type="entry name" value="WH-like_DNA-bd_sf"/>
</dbReference>
<comment type="caution">
    <text evidence="5">The sequence shown here is derived from an EMBL/GenBank/DDBJ whole genome shotgun (WGS) entry which is preliminary data.</text>
</comment>
<dbReference type="Gene3D" id="1.20.120.530">
    <property type="entry name" value="GntR ligand-binding domain-like"/>
    <property type="match status" value="1"/>
</dbReference>
<organism evidence="5 6">
    <name type="scientific">Methylocella tundrae</name>
    <dbReference type="NCBI Taxonomy" id="227605"/>
    <lineage>
        <taxon>Bacteria</taxon>
        <taxon>Pseudomonadati</taxon>
        <taxon>Pseudomonadota</taxon>
        <taxon>Alphaproteobacteria</taxon>
        <taxon>Hyphomicrobiales</taxon>
        <taxon>Beijerinckiaceae</taxon>
        <taxon>Methylocella</taxon>
    </lineage>
</organism>
<reference evidence="5 6" key="1">
    <citation type="submission" date="2019-05" db="EMBL/GenBank/DDBJ databases">
        <authorList>
            <person name="Farhan Ul Haque M."/>
        </authorList>
    </citation>
    <scope>NUCLEOTIDE SEQUENCE [LARGE SCALE GENOMIC DNA]</scope>
    <source>
        <strain evidence="5">2</strain>
    </source>
</reference>
<dbReference type="AlphaFoldDB" id="A0A8B6M805"/>
<proteinExistence type="predicted"/>
<feature type="domain" description="HTH gntR-type" evidence="4">
    <location>
        <begin position="15"/>
        <end position="82"/>
    </location>
</feature>
<evidence type="ECO:0000256" key="1">
    <source>
        <dbReference type="ARBA" id="ARBA00023015"/>
    </source>
</evidence>
<evidence type="ECO:0000313" key="6">
    <source>
        <dbReference type="Proteomes" id="UP000485880"/>
    </source>
</evidence>
<keyword evidence="3" id="KW-0804">Transcription</keyword>
<dbReference type="SMART" id="SM00895">
    <property type="entry name" value="FCD"/>
    <property type="match status" value="1"/>
</dbReference>
<name>A0A8B6M805_METTU</name>
<dbReference type="RefSeq" id="WP_210253653.1">
    <property type="nucleotide sequence ID" value="NZ_CABFMQ020000089.1"/>
</dbReference>
<dbReference type="InterPro" id="IPR011711">
    <property type="entry name" value="GntR_C"/>
</dbReference>
<dbReference type="SUPFAM" id="SSF46785">
    <property type="entry name" value="Winged helix' DNA-binding domain"/>
    <property type="match status" value="1"/>
</dbReference>
<dbReference type="Pfam" id="PF07729">
    <property type="entry name" value="FCD"/>
    <property type="match status" value="1"/>
</dbReference>
<dbReference type="InterPro" id="IPR036390">
    <property type="entry name" value="WH_DNA-bd_sf"/>
</dbReference>
<keyword evidence="2" id="KW-0238">DNA-binding</keyword>
<dbReference type="SUPFAM" id="SSF48008">
    <property type="entry name" value="GntR ligand-binding domain-like"/>
    <property type="match status" value="1"/>
</dbReference>
<evidence type="ECO:0000259" key="4">
    <source>
        <dbReference type="PROSITE" id="PS50949"/>
    </source>
</evidence>
<dbReference type="CDD" id="cd07377">
    <property type="entry name" value="WHTH_GntR"/>
    <property type="match status" value="1"/>
</dbReference>